<dbReference type="RefSeq" id="WP_066697597.1">
    <property type="nucleotide sequence ID" value="NZ_FRBM01000001.1"/>
</dbReference>
<sequence length="212" mass="25362">MKITNLNITTEVNILFYSRKVIIAFLLFSFIFILSLFRKNLNDSVQITLFLLSFPLAIIAGYCINIWLRNYFISQSKYPLVLSIICNVLEISRQKISSKPIDINLEEFINDNNLSLTYNYTSNPTHPILVFNRNKIRYFTQEYDWDNFKWDFYIKREGRFTKEVLKYRGINQNNTSIQDYIEFEKIEAKNHEIIILFIIHDLLFGKGLSRYY</sequence>
<protein>
    <submittedName>
        <fullName evidence="3">Uncharacterized protein</fullName>
    </submittedName>
</protein>
<dbReference type="AlphaFoldDB" id="A0A1M6W3V2"/>
<gene>
    <name evidence="2" type="ORF">BBH99_10710</name>
    <name evidence="3" type="ORF">SAMN05444407_101475</name>
</gene>
<dbReference type="Proteomes" id="UP000093508">
    <property type="component" value="Unassembled WGS sequence"/>
</dbReference>
<feature type="transmembrane region" description="Helical" evidence="1">
    <location>
        <begin position="49"/>
        <end position="68"/>
    </location>
</feature>
<keyword evidence="4" id="KW-1185">Reference proteome</keyword>
<evidence type="ECO:0000313" key="3">
    <source>
        <dbReference type="EMBL" id="SHK88308.1"/>
    </source>
</evidence>
<dbReference type="EMBL" id="FRBM01000001">
    <property type="protein sequence ID" value="SHK88308.1"/>
    <property type="molecule type" value="Genomic_DNA"/>
</dbReference>
<proteinExistence type="predicted"/>
<dbReference type="STRING" id="1423959.SAMN05444407_101475"/>
<keyword evidence="1" id="KW-0472">Membrane</keyword>
<dbReference type="Proteomes" id="UP000184069">
    <property type="component" value="Unassembled WGS sequence"/>
</dbReference>
<dbReference type="OrthoDB" id="1255421at2"/>
<accession>A0A1M6W3V2</accession>
<organism evidence="3 5">
    <name type="scientific">Chryseobacterium contaminans</name>
    <dbReference type="NCBI Taxonomy" id="1423959"/>
    <lineage>
        <taxon>Bacteria</taxon>
        <taxon>Pseudomonadati</taxon>
        <taxon>Bacteroidota</taxon>
        <taxon>Flavobacteriia</taxon>
        <taxon>Flavobacteriales</taxon>
        <taxon>Weeksellaceae</taxon>
        <taxon>Chryseobacterium group</taxon>
        <taxon>Chryseobacterium</taxon>
    </lineage>
</organism>
<dbReference type="EMBL" id="MAYF01000308">
    <property type="protein sequence ID" value="OCA77862.1"/>
    <property type="molecule type" value="Genomic_DNA"/>
</dbReference>
<evidence type="ECO:0000256" key="1">
    <source>
        <dbReference type="SAM" id="Phobius"/>
    </source>
</evidence>
<reference evidence="2 4" key="1">
    <citation type="submission" date="2016-07" db="EMBL/GenBank/DDBJ databases">
        <authorList>
            <person name="Jeong J.-J."/>
            <person name="Kim D.W."/>
            <person name="Sang M.K."/>
            <person name="Choi I.-G."/>
            <person name="Kim K.D."/>
        </authorList>
    </citation>
    <scope>NUCLEOTIDE SEQUENCE [LARGE SCALE GENOMIC DNA]</scope>
    <source>
        <strain evidence="2 4">C-26</strain>
    </source>
</reference>
<evidence type="ECO:0000313" key="4">
    <source>
        <dbReference type="Proteomes" id="UP000093508"/>
    </source>
</evidence>
<evidence type="ECO:0000313" key="5">
    <source>
        <dbReference type="Proteomes" id="UP000184069"/>
    </source>
</evidence>
<keyword evidence="1" id="KW-1133">Transmembrane helix</keyword>
<keyword evidence="1" id="KW-0812">Transmembrane</keyword>
<reference evidence="3 5" key="2">
    <citation type="submission" date="2016-11" db="EMBL/GenBank/DDBJ databases">
        <authorList>
            <person name="Jaros S."/>
            <person name="Januszkiewicz K."/>
            <person name="Wedrychowicz H."/>
        </authorList>
    </citation>
    <scope>NUCLEOTIDE SEQUENCE [LARGE SCALE GENOMIC DNA]</scope>
    <source>
        <strain evidence="3 5">DSM 27621</strain>
    </source>
</reference>
<evidence type="ECO:0000313" key="2">
    <source>
        <dbReference type="EMBL" id="OCA77862.1"/>
    </source>
</evidence>
<feature type="transmembrane region" description="Helical" evidence="1">
    <location>
        <begin position="21"/>
        <end position="37"/>
    </location>
</feature>
<name>A0A1M6W3V2_9FLAO</name>